<dbReference type="Gene3D" id="3.10.450.540">
    <property type="match status" value="1"/>
</dbReference>
<organism evidence="2 3">
    <name type="scientific">Shimazuella alba</name>
    <dbReference type="NCBI Taxonomy" id="2690964"/>
    <lineage>
        <taxon>Bacteria</taxon>
        <taxon>Bacillati</taxon>
        <taxon>Bacillota</taxon>
        <taxon>Bacilli</taxon>
        <taxon>Bacillales</taxon>
        <taxon>Thermoactinomycetaceae</taxon>
        <taxon>Shimazuella</taxon>
    </lineage>
</organism>
<feature type="compositionally biased region" description="Low complexity" evidence="1">
    <location>
        <begin position="111"/>
        <end position="129"/>
    </location>
</feature>
<dbReference type="AlphaFoldDB" id="A0A6I4VT75"/>
<evidence type="ECO:0000313" key="2">
    <source>
        <dbReference type="EMBL" id="MXQ53030.1"/>
    </source>
</evidence>
<feature type="region of interest" description="Disordered" evidence="1">
    <location>
        <begin position="108"/>
        <end position="130"/>
    </location>
</feature>
<gene>
    <name evidence="2" type="ORF">GSM42_04645</name>
</gene>
<dbReference type="EMBL" id="WUUL01000002">
    <property type="protein sequence ID" value="MXQ53030.1"/>
    <property type="molecule type" value="Genomic_DNA"/>
</dbReference>
<protein>
    <recommendedName>
        <fullName evidence="4">Conjugative transposon protein TcpC</fullName>
    </recommendedName>
</protein>
<sequence length="307" mass="34045">MNPTLLERLKSTGRILVYIVLVIFLIRNVLDVVKQVTGADAPVVPKQTVTSNEVPVTAKSVAKLFLENWYTVGTGQKDEDRINRLEPLMTVSMLDYINSVSDLSIDNAVGPNQSATNTTTPNSNTQNTSDFKGVSAKEVEVWEATWTDQKAGKAKIVARMLTSEDKTLFLSIPVVKSGSTWQVSSLPALVAEPQGSDKPDEIPSIDITNEEEAIKKVLDSFFQDWLGGNSEAISRYMVDRKAIPTTNWLEELGATYEKVQTITPLSENPLKVKVVIMIKDSNNVKMLLDYYMTLEQKNGSWNIVSID</sequence>
<keyword evidence="3" id="KW-1185">Reference proteome</keyword>
<evidence type="ECO:0000256" key="1">
    <source>
        <dbReference type="SAM" id="MobiDB-lite"/>
    </source>
</evidence>
<dbReference type="Proteomes" id="UP000430692">
    <property type="component" value="Unassembled WGS sequence"/>
</dbReference>
<evidence type="ECO:0000313" key="3">
    <source>
        <dbReference type="Proteomes" id="UP000430692"/>
    </source>
</evidence>
<name>A0A6I4VT75_9BACL</name>
<accession>A0A6I4VT75</accession>
<reference evidence="2 3" key="1">
    <citation type="submission" date="2019-12" db="EMBL/GenBank/DDBJ databases">
        <title>Whole-genome analyses of novel actinobacteria.</title>
        <authorList>
            <person name="Sahin N."/>
            <person name="Saygin H."/>
        </authorList>
    </citation>
    <scope>NUCLEOTIDE SEQUENCE [LARGE SCALE GENOMIC DNA]</scope>
    <source>
        <strain evidence="2 3">KC615</strain>
    </source>
</reference>
<comment type="caution">
    <text evidence="2">The sequence shown here is derived from an EMBL/GenBank/DDBJ whole genome shotgun (WGS) entry which is preliminary data.</text>
</comment>
<dbReference type="Pfam" id="PF12642">
    <property type="entry name" value="TpcC"/>
    <property type="match status" value="1"/>
</dbReference>
<evidence type="ECO:0008006" key="4">
    <source>
        <dbReference type="Google" id="ProtNLM"/>
    </source>
</evidence>
<proteinExistence type="predicted"/>
<dbReference type="RefSeq" id="WP_160800364.1">
    <property type="nucleotide sequence ID" value="NZ_WUUL01000002.1"/>
</dbReference>
<dbReference type="InterPro" id="IPR024735">
    <property type="entry name" value="TcpC"/>
</dbReference>